<evidence type="ECO:0008006" key="3">
    <source>
        <dbReference type="Google" id="ProtNLM"/>
    </source>
</evidence>
<protein>
    <recommendedName>
        <fullName evidence="3">NTF2 fold immunity protein</fullName>
    </recommendedName>
</protein>
<accession>A0ABS2CVI8</accession>
<sequence>MILILVMVFISSCNKSTPKDVLIEKAETELKKSMHDPSSYEFVSFEEDYEKELDVQMTSDLSKIQEGYKRDFSYYKLTYRGKNMMGALILNETYVVCSNDKDLLFLRLEN</sequence>
<comment type="caution">
    <text evidence="1">The sequence shown here is derived from an EMBL/GenBank/DDBJ whole genome shotgun (WGS) entry which is preliminary data.</text>
</comment>
<proteinExistence type="predicted"/>
<gene>
    <name evidence="1" type="ORF">H9X54_006635</name>
</gene>
<evidence type="ECO:0000313" key="1">
    <source>
        <dbReference type="EMBL" id="MBM6498977.1"/>
    </source>
</evidence>
<name>A0ABS2CVI8_9FLAO</name>
<reference evidence="1 2" key="1">
    <citation type="submission" date="2021-02" db="EMBL/GenBank/DDBJ databases">
        <authorList>
            <person name="Jung H.S."/>
            <person name="Chun B.H."/>
            <person name="Jeon C.O."/>
        </authorList>
    </citation>
    <scope>NUCLEOTIDE SEQUENCE [LARGE SCALE GENOMIC DNA]</scope>
    <source>
        <strain evidence="1 2">LMG 25203</strain>
    </source>
</reference>
<dbReference type="RefSeq" id="WP_187658014.1">
    <property type="nucleotide sequence ID" value="NZ_JACSOD020000462.1"/>
</dbReference>
<organism evidence="1 2">
    <name type="scientific">Flavobacterium macrobrachii</name>
    <dbReference type="NCBI Taxonomy" id="591204"/>
    <lineage>
        <taxon>Bacteria</taxon>
        <taxon>Pseudomonadati</taxon>
        <taxon>Bacteroidota</taxon>
        <taxon>Flavobacteriia</taxon>
        <taxon>Flavobacteriales</taxon>
        <taxon>Flavobacteriaceae</taxon>
        <taxon>Flavobacterium</taxon>
    </lineage>
</organism>
<dbReference type="EMBL" id="JACSOD020000462">
    <property type="protein sequence ID" value="MBM6498977.1"/>
    <property type="molecule type" value="Genomic_DNA"/>
</dbReference>
<evidence type="ECO:0000313" key="2">
    <source>
        <dbReference type="Proteomes" id="UP000759529"/>
    </source>
</evidence>
<dbReference type="Proteomes" id="UP000759529">
    <property type="component" value="Unassembled WGS sequence"/>
</dbReference>
<keyword evidence="2" id="KW-1185">Reference proteome</keyword>